<reference evidence="4 5" key="1">
    <citation type="journal article" date="2015" name="Genome Biol. Evol.">
        <title>Phylogenomic analyses indicate that early fungi evolved digesting cell walls of algal ancestors of land plants.</title>
        <authorList>
            <person name="Chang Y."/>
            <person name="Wang S."/>
            <person name="Sekimoto S."/>
            <person name="Aerts A.L."/>
            <person name="Choi C."/>
            <person name="Clum A."/>
            <person name="LaButti K.M."/>
            <person name="Lindquist E.A."/>
            <person name="Yee Ngan C."/>
            <person name="Ohm R.A."/>
            <person name="Salamov A.A."/>
            <person name="Grigoriev I.V."/>
            <person name="Spatafora J.W."/>
            <person name="Berbee M.L."/>
        </authorList>
    </citation>
    <scope>NUCLEOTIDE SEQUENCE [LARGE SCALE GENOMIC DNA]</scope>
    <source>
        <strain evidence="4 5">JEL478</strain>
    </source>
</reference>
<gene>
    <name evidence="4" type="ORF">M427DRAFT_53380</name>
</gene>
<feature type="region of interest" description="Disordered" evidence="2">
    <location>
        <begin position="169"/>
        <end position="198"/>
    </location>
</feature>
<dbReference type="OrthoDB" id="567237at2759"/>
<sequence>MSTANGAGQTNWKNVNKWHRVSKNCTGWTSDYLKANLKGVSVDGADGLSAAVTSVTGVSGDVELNQRKGKLITIFDLSINLAWEATTASGDKVTGRLHLPECMNDQDLDDIESQAQVTVDGENKAVKDLVTKKLVPEISKKVLQFPGDLIEFNRKDVYIEKQDMVGHPVLPLHPGKSSSPFPAQKSASSSAPESSSVKGGLVTVNQNVEFVCAPEDVYRAFVDQGRVNVWTRAPAKVEEKVGGRYEVMGGNVTGEFKELVPNQRIVLSWRLSSWPSEHFSTVRINLERLEGSTKLLLEQSGVPIGEKDDVADGWEKKFWNPMKGIFGWGAVF</sequence>
<feature type="compositionally biased region" description="Low complexity" evidence="2">
    <location>
        <begin position="176"/>
        <end position="198"/>
    </location>
</feature>
<dbReference type="InterPro" id="IPR013538">
    <property type="entry name" value="ASHA1/2-like_C"/>
</dbReference>
<dbReference type="InterPro" id="IPR023393">
    <property type="entry name" value="START-like_dom_sf"/>
</dbReference>
<accession>A0A139AQ81</accession>
<dbReference type="Gene3D" id="3.15.10.20">
    <property type="entry name" value="Activator of Hsp90 ATPase Aha1, N-terminal domain"/>
    <property type="match status" value="1"/>
</dbReference>
<dbReference type="Proteomes" id="UP000070544">
    <property type="component" value="Unassembled WGS sequence"/>
</dbReference>
<dbReference type="OMA" id="GDCEVNQ"/>
<dbReference type="SMART" id="SM01000">
    <property type="entry name" value="Aha1_N"/>
    <property type="match status" value="1"/>
</dbReference>
<dbReference type="GO" id="GO:0005829">
    <property type="term" value="C:cytosol"/>
    <property type="evidence" value="ECO:0007669"/>
    <property type="project" value="TreeGrafter"/>
</dbReference>
<feature type="domain" description="Activator of Hsp90 ATPase AHSA1-like N-terminal" evidence="3">
    <location>
        <begin position="22"/>
        <end position="154"/>
    </location>
</feature>
<organism evidence="4 5">
    <name type="scientific">Gonapodya prolifera (strain JEL478)</name>
    <name type="common">Monoblepharis prolifera</name>
    <dbReference type="NCBI Taxonomy" id="1344416"/>
    <lineage>
        <taxon>Eukaryota</taxon>
        <taxon>Fungi</taxon>
        <taxon>Fungi incertae sedis</taxon>
        <taxon>Chytridiomycota</taxon>
        <taxon>Chytridiomycota incertae sedis</taxon>
        <taxon>Monoblepharidomycetes</taxon>
        <taxon>Monoblepharidales</taxon>
        <taxon>Gonapodyaceae</taxon>
        <taxon>Gonapodya</taxon>
    </lineage>
</organism>
<dbReference type="STRING" id="1344416.A0A139AQ81"/>
<dbReference type="GO" id="GO:0051087">
    <property type="term" value="F:protein-folding chaperone binding"/>
    <property type="evidence" value="ECO:0007669"/>
    <property type="project" value="InterPro"/>
</dbReference>
<dbReference type="Gene3D" id="3.30.530.20">
    <property type="match status" value="1"/>
</dbReference>
<proteinExistence type="inferred from homology"/>
<dbReference type="Pfam" id="PF09229">
    <property type="entry name" value="Aha1_N"/>
    <property type="match status" value="1"/>
</dbReference>
<evidence type="ECO:0000313" key="4">
    <source>
        <dbReference type="EMBL" id="KXS18899.1"/>
    </source>
</evidence>
<name>A0A139AQ81_GONPJ</name>
<dbReference type="AlphaFoldDB" id="A0A139AQ81"/>
<keyword evidence="5" id="KW-1185">Reference proteome</keyword>
<dbReference type="InterPro" id="IPR036338">
    <property type="entry name" value="Aha1"/>
</dbReference>
<dbReference type="SUPFAM" id="SSF103111">
    <property type="entry name" value="Activator of Hsp90 ATPase, Aha1"/>
    <property type="match status" value="1"/>
</dbReference>
<dbReference type="GO" id="GO:0006457">
    <property type="term" value="P:protein folding"/>
    <property type="evidence" value="ECO:0007669"/>
    <property type="project" value="EnsemblFungi"/>
</dbReference>
<dbReference type="CDD" id="cd08892">
    <property type="entry name" value="SRPBCC_Aha1"/>
    <property type="match status" value="1"/>
</dbReference>
<dbReference type="PANTHER" id="PTHR13009">
    <property type="entry name" value="HEAT SHOCK PROTEIN 90 HSP90 CO-CHAPERONE AHA-1"/>
    <property type="match status" value="1"/>
</dbReference>
<evidence type="ECO:0000259" key="3">
    <source>
        <dbReference type="SMART" id="SM01000"/>
    </source>
</evidence>
<dbReference type="GO" id="GO:0001671">
    <property type="term" value="F:ATPase activator activity"/>
    <property type="evidence" value="ECO:0007669"/>
    <property type="project" value="EnsemblFungi"/>
</dbReference>
<comment type="similarity">
    <text evidence="1">Belongs to the AHA1 family.</text>
</comment>
<evidence type="ECO:0000256" key="2">
    <source>
        <dbReference type="SAM" id="MobiDB-lite"/>
    </source>
</evidence>
<dbReference type="EMBL" id="KQ965740">
    <property type="protein sequence ID" value="KXS18899.1"/>
    <property type="molecule type" value="Genomic_DNA"/>
</dbReference>
<evidence type="ECO:0000313" key="5">
    <source>
        <dbReference type="Proteomes" id="UP000070544"/>
    </source>
</evidence>
<dbReference type="Pfam" id="PF08327">
    <property type="entry name" value="AHSA1"/>
    <property type="match status" value="1"/>
</dbReference>
<protein>
    <recommendedName>
        <fullName evidence="3">Activator of Hsp90 ATPase AHSA1-like N-terminal domain-containing protein</fullName>
    </recommendedName>
</protein>
<evidence type="ECO:0000256" key="1">
    <source>
        <dbReference type="ARBA" id="ARBA00006817"/>
    </source>
</evidence>
<dbReference type="PANTHER" id="PTHR13009:SF22">
    <property type="entry name" value="LD43819P"/>
    <property type="match status" value="1"/>
</dbReference>
<dbReference type="SUPFAM" id="SSF55961">
    <property type="entry name" value="Bet v1-like"/>
    <property type="match status" value="1"/>
</dbReference>
<dbReference type="InterPro" id="IPR015310">
    <property type="entry name" value="AHSA1-like_N"/>
</dbReference>